<dbReference type="PANTHER" id="PTHR13935:SF46">
    <property type="entry name" value="TRANSCRIPTION FACTOR BHLH167-RELATED"/>
    <property type="match status" value="1"/>
</dbReference>
<dbReference type="PROSITE" id="PS50888">
    <property type="entry name" value="BHLH"/>
    <property type="match status" value="1"/>
</dbReference>
<proteinExistence type="predicted"/>
<keyword evidence="5" id="KW-0175">Coiled coil</keyword>
<dbReference type="InterPro" id="IPR011598">
    <property type="entry name" value="bHLH_dom"/>
</dbReference>
<dbReference type="EMBL" id="JAWXYG010000008">
    <property type="protein sequence ID" value="KAK4264325.1"/>
    <property type="molecule type" value="Genomic_DNA"/>
</dbReference>
<evidence type="ECO:0000259" key="6">
    <source>
        <dbReference type="PROSITE" id="PS50888"/>
    </source>
</evidence>
<evidence type="ECO:0000256" key="1">
    <source>
        <dbReference type="ARBA" id="ARBA00004123"/>
    </source>
</evidence>
<keyword evidence="3" id="KW-0804">Transcription</keyword>
<dbReference type="GO" id="GO:0000981">
    <property type="term" value="F:DNA-binding transcription factor activity, RNA polymerase II-specific"/>
    <property type="evidence" value="ECO:0007669"/>
    <property type="project" value="TreeGrafter"/>
</dbReference>
<accession>A0AAE1MGK3</accession>
<feature type="domain" description="BHLH" evidence="6">
    <location>
        <begin position="9"/>
        <end position="64"/>
    </location>
</feature>
<gene>
    <name evidence="7" type="ORF">QN277_025522</name>
</gene>
<comment type="caution">
    <text evidence="7">The sequence shown here is derived from an EMBL/GenBank/DDBJ whole genome shotgun (WGS) entry which is preliminary data.</text>
</comment>
<dbReference type="GO" id="GO:0046983">
    <property type="term" value="F:protein dimerization activity"/>
    <property type="evidence" value="ECO:0007669"/>
    <property type="project" value="InterPro"/>
</dbReference>
<evidence type="ECO:0000256" key="3">
    <source>
        <dbReference type="ARBA" id="ARBA00023163"/>
    </source>
</evidence>
<evidence type="ECO:0000256" key="5">
    <source>
        <dbReference type="SAM" id="Coils"/>
    </source>
</evidence>
<dbReference type="SUPFAM" id="SSF47459">
    <property type="entry name" value="HLH, helix-loop-helix DNA-binding domain"/>
    <property type="match status" value="1"/>
</dbReference>
<feature type="coiled-coil region" evidence="5">
    <location>
        <begin position="54"/>
        <end position="84"/>
    </location>
</feature>
<dbReference type="GO" id="GO:0090575">
    <property type="term" value="C:RNA polymerase II transcription regulator complex"/>
    <property type="evidence" value="ECO:0007669"/>
    <property type="project" value="TreeGrafter"/>
</dbReference>
<evidence type="ECO:0000313" key="7">
    <source>
        <dbReference type="EMBL" id="KAK4264325.1"/>
    </source>
</evidence>
<name>A0AAE1MGK3_9FABA</name>
<organism evidence="7 8">
    <name type="scientific">Acacia crassicarpa</name>
    <name type="common">northern wattle</name>
    <dbReference type="NCBI Taxonomy" id="499986"/>
    <lineage>
        <taxon>Eukaryota</taxon>
        <taxon>Viridiplantae</taxon>
        <taxon>Streptophyta</taxon>
        <taxon>Embryophyta</taxon>
        <taxon>Tracheophyta</taxon>
        <taxon>Spermatophyta</taxon>
        <taxon>Magnoliopsida</taxon>
        <taxon>eudicotyledons</taxon>
        <taxon>Gunneridae</taxon>
        <taxon>Pentapetalae</taxon>
        <taxon>rosids</taxon>
        <taxon>fabids</taxon>
        <taxon>Fabales</taxon>
        <taxon>Fabaceae</taxon>
        <taxon>Caesalpinioideae</taxon>
        <taxon>mimosoid clade</taxon>
        <taxon>Acacieae</taxon>
        <taxon>Acacia</taxon>
    </lineage>
</organism>
<dbReference type="Gene3D" id="4.10.280.10">
    <property type="entry name" value="Helix-loop-helix DNA-binding domain"/>
    <property type="match status" value="1"/>
</dbReference>
<evidence type="ECO:0000256" key="4">
    <source>
        <dbReference type="ARBA" id="ARBA00023242"/>
    </source>
</evidence>
<evidence type="ECO:0000256" key="2">
    <source>
        <dbReference type="ARBA" id="ARBA00023015"/>
    </source>
</evidence>
<dbReference type="SMART" id="SM00353">
    <property type="entry name" value="HLH"/>
    <property type="match status" value="1"/>
</dbReference>
<dbReference type="InterPro" id="IPR015660">
    <property type="entry name" value="MASH1/Ascl1a-like"/>
</dbReference>
<dbReference type="InterPro" id="IPR036638">
    <property type="entry name" value="HLH_DNA-bd_sf"/>
</dbReference>
<dbReference type="Pfam" id="PF00010">
    <property type="entry name" value="HLH"/>
    <property type="match status" value="1"/>
</dbReference>
<evidence type="ECO:0000313" key="8">
    <source>
        <dbReference type="Proteomes" id="UP001293593"/>
    </source>
</evidence>
<dbReference type="PANTHER" id="PTHR13935">
    <property type="entry name" value="ACHAETE-SCUTE TRANSCRIPTION FACTOR-RELATED"/>
    <property type="match status" value="1"/>
</dbReference>
<dbReference type="FunFam" id="4.10.280.10:FF:000146">
    <property type="entry name" value="Transcription factor bHLH162"/>
    <property type="match status" value="1"/>
</dbReference>
<reference evidence="7" key="1">
    <citation type="submission" date="2023-10" db="EMBL/GenBank/DDBJ databases">
        <title>Chromosome-level genome of the transformable northern wattle, Acacia crassicarpa.</title>
        <authorList>
            <person name="Massaro I."/>
            <person name="Sinha N.R."/>
            <person name="Poethig S."/>
            <person name="Leichty A.R."/>
        </authorList>
    </citation>
    <scope>NUCLEOTIDE SEQUENCE</scope>
    <source>
        <strain evidence="7">Acra3RX</strain>
        <tissue evidence="7">Leaf</tissue>
    </source>
</reference>
<protein>
    <recommendedName>
        <fullName evidence="6">BHLH domain-containing protein</fullName>
    </recommendedName>
</protein>
<keyword evidence="4" id="KW-0539">Nucleus</keyword>
<sequence>MKKTSNESSSKVDRKTIERNRRIHMKALCFKLASLIPPHHLKHSKDMISQQDQLDIAASYIKNLREKLEKLKGKKEEAMKLKETNTSNNNLQAGTENNMFMASNLPLLELRDLGSSIEVMLISGLNRNFMLYEVISVLEEEGAEVVSASFSTVGDKIFHTVHAQVKISRVGVETTRVYQRLHDLIAPLKSWEYF</sequence>
<dbReference type="GO" id="GO:0000977">
    <property type="term" value="F:RNA polymerase II transcription regulatory region sequence-specific DNA binding"/>
    <property type="evidence" value="ECO:0007669"/>
    <property type="project" value="TreeGrafter"/>
</dbReference>
<dbReference type="Proteomes" id="UP001293593">
    <property type="component" value="Unassembled WGS sequence"/>
</dbReference>
<comment type="subcellular location">
    <subcellularLocation>
        <location evidence="1">Nucleus</location>
    </subcellularLocation>
</comment>
<dbReference type="AlphaFoldDB" id="A0AAE1MGK3"/>
<keyword evidence="8" id="KW-1185">Reference proteome</keyword>
<keyword evidence="2" id="KW-0805">Transcription regulation</keyword>